<evidence type="ECO:0000313" key="2">
    <source>
        <dbReference type="Proteomes" id="UP000531594"/>
    </source>
</evidence>
<dbReference type="AlphaFoldDB" id="A0A7X0HTY9"/>
<gene>
    <name evidence="1" type="ORF">HNR53_003410</name>
</gene>
<accession>A0A7X0HTY9</accession>
<dbReference type="GO" id="GO:0030420">
    <property type="term" value="P:establishment of competence for transformation"/>
    <property type="evidence" value="ECO:0007669"/>
    <property type="project" value="InterPro"/>
</dbReference>
<dbReference type="RefSeq" id="WP_184528026.1">
    <property type="nucleotide sequence ID" value="NZ_JACHGK010000013.1"/>
</dbReference>
<comment type="caution">
    <text evidence="1">The sequence shown here is derived from an EMBL/GenBank/DDBJ whole genome shotgun (WGS) entry which is preliminary data.</text>
</comment>
<reference evidence="1 2" key="1">
    <citation type="submission" date="2020-08" db="EMBL/GenBank/DDBJ databases">
        <title>Genomic Encyclopedia of Type Strains, Phase IV (KMG-IV): sequencing the most valuable type-strain genomes for metagenomic binning, comparative biology and taxonomic classification.</title>
        <authorList>
            <person name="Goeker M."/>
        </authorList>
    </citation>
    <scope>NUCLEOTIDE SEQUENCE [LARGE SCALE GENOMIC DNA]</scope>
    <source>
        <strain evidence="1 2">DSM 5391</strain>
    </source>
</reference>
<name>A0A7X0HTY9_9BACI</name>
<sequence length="191" mass="21715">MNMRDDYLFNRKTIAVFSNFHLEKEYSGVLQGKKHFFVRQSPLTIVRASFLNVGSTLEGALSSSRFHLKRKCNVPVALSVSHNMILIQCKAAGDLDGTVWIVASHIVRIEPYKKKQTIVYTTDGHELIVDMKTAKLQTLRKEAMFLRATLLKNQRLEISLLSDEEENSGFLLVKENGQINYTAKQKGKAKK</sequence>
<protein>
    <recommendedName>
        <fullName evidence="3">Competence protein ComK</fullName>
    </recommendedName>
</protein>
<keyword evidence="2" id="KW-1185">Reference proteome</keyword>
<dbReference type="Proteomes" id="UP000531594">
    <property type="component" value="Unassembled WGS sequence"/>
</dbReference>
<dbReference type="EMBL" id="JACHGK010000013">
    <property type="protein sequence ID" value="MBB6446746.1"/>
    <property type="molecule type" value="Genomic_DNA"/>
</dbReference>
<organism evidence="1 2">
    <name type="scientific">Bacillus benzoevorans</name>
    <dbReference type="NCBI Taxonomy" id="1456"/>
    <lineage>
        <taxon>Bacteria</taxon>
        <taxon>Bacillati</taxon>
        <taxon>Bacillota</taxon>
        <taxon>Bacilli</taxon>
        <taxon>Bacillales</taxon>
        <taxon>Bacillaceae</taxon>
        <taxon>Bacillus</taxon>
    </lineage>
</organism>
<evidence type="ECO:0008006" key="3">
    <source>
        <dbReference type="Google" id="ProtNLM"/>
    </source>
</evidence>
<proteinExistence type="predicted"/>
<evidence type="ECO:0000313" key="1">
    <source>
        <dbReference type="EMBL" id="MBB6446746.1"/>
    </source>
</evidence>
<dbReference type="InterPro" id="IPR010461">
    <property type="entry name" value="ComK"/>
</dbReference>
<dbReference type="Pfam" id="PF06338">
    <property type="entry name" value="ComK"/>
    <property type="match status" value="1"/>
</dbReference>